<reference evidence="1 2" key="1">
    <citation type="journal article" date="2023" name="Nucleic Acids Res.">
        <title>The hologenome of Daphnia magna reveals possible DNA methylation and microbiome-mediated evolution of the host genome.</title>
        <authorList>
            <person name="Chaturvedi A."/>
            <person name="Li X."/>
            <person name="Dhandapani V."/>
            <person name="Marshall H."/>
            <person name="Kissane S."/>
            <person name="Cuenca-Cambronero M."/>
            <person name="Asole G."/>
            <person name="Calvet F."/>
            <person name="Ruiz-Romero M."/>
            <person name="Marangio P."/>
            <person name="Guigo R."/>
            <person name="Rago D."/>
            <person name="Mirbahai L."/>
            <person name="Eastwood N."/>
            <person name="Colbourne J.K."/>
            <person name="Zhou J."/>
            <person name="Mallon E."/>
            <person name="Orsini L."/>
        </authorList>
    </citation>
    <scope>NUCLEOTIDE SEQUENCE [LARGE SCALE GENOMIC DNA]</scope>
    <source>
        <strain evidence="1">LRV0_1</strain>
    </source>
</reference>
<evidence type="ECO:0000313" key="2">
    <source>
        <dbReference type="Proteomes" id="UP001234178"/>
    </source>
</evidence>
<name>A0ABR0A8R3_9CRUS</name>
<organism evidence="1 2">
    <name type="scientific">Daphnia magna</name>
    <dbReference type="NCBI Taxonomy" id="35525"/>
    <lineage>
        <taxon>Eukaryota</taxon>
        <taxon>Metazoa</taxon>
        <taxon>Ecdysozoa</taxon>
        <taxon>Arthropoda</taxon>
        <taxon>Crustacea</taxon>
        <taxon>Branchiopoda</taxon>
        <taxon>Diplostraca</taxon>
        <taxon>Cladocera</taxon>
        <taxon>Anomopoda</taxon>
        <taxon>Daphniidae</taxon>
        <taxon>Daphnia</taxon>
    </lineage>
</organism>
<dbReference type="EMBL" id="JAOYFB010000036">
    <property type="protein sequence ID" value="KAK4021463.1"/>
    <property type="molecule type" value="Genomic_DNA"/>
</dbReference>
<dbReference type="Proteomes" id="UP001234178">
    <property type="component" value="Unassembled WGS sequence"/>
</dbReference>
<sequence>MMDRLDRFFVELGETGANQKKTGNYNRKSSAGTTGANLVQVQPQAEVVGPDVLTSVVRGANPGIDCDVGCQPLPRSVPPYA</sequence>
<gene>
    <name evidence="1" type="ORF">OUZ56_003379</name>
</gene>
<comment type="caution">
    <text evidence="1">The sequence shown here is derived from an EMBL/GenBank/DDBJ whole genome shotgun (WGS) entry which is preliminary data.</text>
</comment>
<protein>
    <submittedName>
        <fullName evidence="1">Uncharacterized protein</fullName>
    </submittedName>
</protein>
<accession>A0ABR0A8R3</accession>
<proteinExistence type="predicted"/>
<evidence type="ECO:0000313" key="1">
    <source>
        <dbReference type="EMBL" id="KAK4021463.1"/>
    </source>
</evidence>
<keyword evidence="2" id="KW-1185">Reference proteome</keyword>